<evidence type="ECO:0000256" key="8">
    <source>
        <dbReference type="ARBA" id="ARBA00022842"/>
    </source>
</evidence>
<dbReference type="EMBL" id="AODF01000014">
    <property type="protein sequence ID" value="EUJ32020.1"/>
    <property type="molecule type" value="Genomic_DNA"/>
</dbReference>
<sequence>MQVAATLLAPMKQKKKETNKKTTILETPYKKTEFLMGTVVTLSVYDKGKEKILDKGFDRVRELAKKIDVNDEEKRSSEVDKINAASGVKPVKVDSDIYYLIKEGIKFSAQTGGTKDITIGPITSLWHIGFPDARKPTQAEIDVKLPLIGYQNVELNDKQKNCLFEEKRNGT</sequence>
<dbReference type="Pfam" id="PF02424">
    <property type="entry name" value="ApbE"/>
    <property type="match status" value="1"/>
</dbReference>
<comment type="caution">
    <text evidence="11">The sequence shown here is derived from an EMBL/GenBank/DDBJ whole genome shotgun (WGS) entry which is preliminary data.</text>
</comment>
<evidence type="ECO:0000256" key="5">
    <source>
        <dbReference type="ARBA" id="ARBA00022679"/>
    </source>
</evidence>
<dbReference type="InterPro" id="IPR024932">
    <property type="entry name" value="ApbE"/>
</dbReference>
<evidence type="ECO:0000313" key="12">
    <source>
        <dbReference type="Proteomes" id="UP000019249"/>
    </source>
</evidence>
<evidence type="ECO:0000256" key="2">
    <source>
        <dbReference type="ARBA" id="ARBA00011955"/>
    </source>
</evidence>
<evidence type="ECO:0000256" key="4">
    <source>
        <dbReference type="ARBA" id="ARBA00022630"/>
    </source>
</evidence>
<evidence type="ECO:0000256" key="6">
    <source>
        <dbReference type="ARBA" id="ARBA00022723"/>
    </source>
</evidence>
<reference evidence="11 12" key="1">
    <citation type="journal article" date="2014" name="Int. J. Syst. Evol. Microbiol.">
        <title>Listeria floridensis sp. nov., Listeria aquatica sp. nov., Listeria cornellensis sp. nov., Listeria riparia sp. nov. and Listeria grandensis sp. nov., from agricultural and natural environments.</title>
        <authorList>
            <person name="den Bakker H.C."/>
            <person name="Warchocki S."/>
            <person name="Wright E.M."/>
            <person name="Allred A.F."/>
            <person name="Ahlstrom C."/>
            <person name="Manuel C.S."/>
            <person name="Stasiewicz M.J."/>
            <person name="Burrell A."/>
            <person name="Roof S."/>
            <person name="Strawn L."/>
            <person name="Fortes E.D."/>
            <person name="Nightingale K.K."/>
            <person name="Kephart D."/>
            <person name="Wiedmann M."/>
        </authorList>
    </citation>
    <scope>NUCLEOTIDE SEQUENCE [LARGE SCALE GENOMIC DNA]</scope>
    <source>
        <strain evidence="11 12">FSL S10-1187</strain>
    </source>
</reference>
<protein>
    <recommendedName>
        <fullName evidence="3">FAD:protein FMN transferase</fullName>
        <ecNumber evidence="2">2.7.1.180</ecNumber>
    </recommendedName>
    <alternativeName>
        <fullName evidence="9">Flavin transferase</fullName>
    </alternativeName>
</protein>
<evidence type="ECO:0000313" key="11">
    <source>
        <dbReference type="EMBL" id="EUJ32020.1"/>
    </source>
</evidence>
<keyword evidence="4" id="KW-0285">Flavoprotein</keyword>
<dbReference type="InterPro" id="IPR003374">
    <property type="entry name" value="ApbE-like_sf"/>
</dbReference>
<keyword evidence="12" id="KW-1185">Reference proteome</keyword>
<keyword evidence="8" id="KW-0460">Magnesium</keyword>
<name>A0ABN0RFC4_9LIST</name>
<evidence type="ECO:0000256" key="3">
    <source>
        <dbReference type="ARBA" id="ARBA00016337"/>
    </source>
</evidence>
<accession>A0ABN0RFC4</accession>
<organism evidence="11 12">
    <name type="scientific">Listeria floridensis FSL S10-1187</name>
    <dbReference type="NCBI Taxonomy" id="1265817"/>
    <lineage>
        <taxon>Bacteria</taxon>
        <taxon>Bacillati</taxon>
        <taxon>Bacillota</taxon>
        <taxon>Bacilli</taxon>
        <taxon>Bacillales</taxon>
        <taxon>Listeriaceae</taxon>
        <taxon>Listeria</taxon>
    </lineage>
</organism>
<keyword evidence="5" id="KW-0808">Transferase</keyword>
<evidence type="ECO:0000256" key="1">
    <source>
        <dbReference type="ARBA" id="ARBA00001946"/>
    </source>
</evidence>
<dbReference type="Gene3D" id="3.10.520.10">
    <property type="entry name" value="ApbE-like domains"/>
    <property type="match status" value="1"/>
</dbReference>
<evidence type="ECO:0000256" key="9">
    <source>
        <dbReference type="ARBA" id="ARBA00031306"/>
    </source>
</evidence>
<dbReference type="SUPFAM" id="SSF143631">
    <property type="entry name" value="ApbE-like"/>
    <property type="match status" value="1"/>
</dbReference>
<keyword evidence="6" id="KW-0479">Metal-binding</keyword>
<dbReference type="PANTHER" id="PTHR30040:SF2">
    <property type="entry name" value="FAD:PROTEIN FMN TRANSFERASE"/>
    <property type="match status" value="1"/>
</dbReference>
<proteinExistence type="predicted"/>
<comment type="catalytic activity">
    <reaction evidence="10">
        <text>L-threonyl-[protein] + FAD = FMN-L-threonyl-[protein] + AMP + H(+)</text>
        <dbReference type="Rhea" id="RHEA:36847"/>
        <dbReference type="Rhea" id="RHEA-COMP:11060"/>
        <dbReference type="Rhea" id="RHEA-COMP:11061"/>
        <dbReference type="ChEBI" id="CHEBI:15378"/>
        <dbReference type="ChEBI" id="CHEBI:30013"/>
        <dbReference type="ChEBI" id="CHEBI:57692"/>
        <dbReference type="ChEBI" id="CHEBI:74257"/>
        <dbReference type="ChEBI" id="CHEBI:456215"/>
        <dbReference type="EC" id="2.7.1.180"/>
    </reaction>
</comment>
<keyword evidence="7" id="KW-0274">FAD</keyword>
<dbReference type="EC" id="2.7.1.180" evidence="2"/>
<dbReference type="Proteomes" id="UP000019249">
    <property type="component" value="Unassembled WGS sequence"/>
</dbReference>
<evidence type="ECO:0000256" key="7">
    <source>
        <dbReference type="ARBA" id="ARBA00022827"/>
    </source>
</evidence>
<evidence type="ECO:0000256" key="10">
    <source>
        <dbReference type="ARBA" id="ARBA00048540"/>
    </source>
</evidence>
<dbReference type="PANTHER" id="PTHR30040">
    <property type="entry name" value="THIAMINE BIOSYNTHESIS LIPOPROTEIN APBE"/>
    <property type="match status" value="1"/>
</dbReference>
<gene>
    <name evidence="11" type="ORF">MFLO_07517</name>
</gene>
<comment type="cofactor">
    <cofactor evidence="1">
        <name>Mg(2+)</name>
        <dbReference type="ChEBI" id="CHEBI:18420"/>
    </cofactor>
</comment>